<reference evidence="1" key="2">
    <citation type="submission" date="2013-04" db="UniProtKB">
        <authorList>
            <consortium name="EnsemblPlants"/>
        </authorList>
    </citation>
    <scope>IDENTIFICATION</scope>
</reference>
<accession>J3LVC9</accession>
<evidence type="ECO:0000313" key="2">
    <source>
        <dbReference type="Proteomes" id="UP000006038"/>
    </source>
</evidence>
<dbReference type="EnsemblPlants" id="OB04G11040.1">
    <property type="protein sequence ID" value="OB04G11040.1"/>
    <property type="gene ID" value="OB04G11040"/>
</dbReference>
<dbReference type="Proteomes" id="UP000006038">
    <property type="component" value="Chromosome 4"/>
</dbReference>
<dbReference type="Gramene" id="OB04G11040.1">
    <property type="protein sequence ID" value="OB04G11040.1"/>
    <property type="gene ID" value="OB04G11040"/>
</dbReference>
<organism evidence="1">
    <name type="scientific">Oryza brachyantha</name>
    <name type="common">malo sina</name>
    <dbReference type="NCBI Taxonomy" id="4533"/>
    <lineage>
        <taxon>Eukaryota</taxon>
        <taxon>Viridiplantae</taxon>
        <taxon>Streptophyta</taxon>
        <taxon>Embryophyta</taxon>
        <taxon>Tracheophyta</taxon>
        <taxon>Spermatophyta</taxon>
        <taxon>Magnoliopsida</taxon>
        <taxon>Liliopsida</taxon>
        <taxon>Poales</taxon>
        <taxon>Poaceae</taxon>
        <taxon>BOP clade</taxon>
        <taxon>Oryzoideae</taxon>
        <taxon>Oryzeae</taxon>
        <taxon>Oryzinae</taxon>
        <taxon>Oryza</taxon>
    </lineage>
</organism>
<sequence length="155" mass="16309">MASGAPTCQFFLSPSLPSSPLSSSFLFFSRAASADRGSGGWPDGCVPAAIITASATLPYIPEVSVVRAEHLLHSGDAQPGAGLSLQGHIPLHHRDRLRGGRADRVREGAGSSMTAAARTRERERKVSYFIPSPYTDYGDGGQINRVGRNAKSATA</sequence>
<dbReference type="HOGENOM" id="CLU_1698220_0_0_1"/>
<evidence type="ECO:0000313" key="1">
    <source>
        <dbReference type="EnsemblPlants" id="OB04G11040.1"/>
    </source>
</evidence>
<protein>
    <submittedName>
        <fullName evidence="1">Uncharacterized protein</fullName>
    </submittedName>
</protein>
<reference evidence="1" key="1">
    <citation type="journal article" date="2013" name="Nat. Commun.">
        <title>Whole-genome sequencing of Oryza brachyantha reveals mechanisms underlying Oryza genome evolution.</title>
        <authorList>
            <person name="Chen J."/>
            <person name="Huang Q."/>
            <person name="Gao D."/>
            <person name="Wang J."/>
            <person name="Lang Y."/>
            <person name="Liu T."/>
            <person name="Li B."/>
            <person name="Bai Z."/>
            <person name="Luis Goicoechea J."/>
            <person name="Liang C."/>
            <person name="Chen C."/>
            <person name="Zhang W."/>
            <person name="Sun S."/>
            <person name="Liao Y."/>
            <person name="Zhang X."/>
            <person name="Yang L."/>
            <person name="Song C."/>
            <person name="Wang M."/>
            <person name="Shi J."/>
            <person name="Liu G."/>
            <person name="Liu J."/>
            <person name="Zhou H."/>
            <person name="Zhou W."/>
            <person name="Yu Q."/>
            <person name="An N."/>
            <person name="Chen Y."/>
            <person name="Cai Q."/>
            <person name="Wang B."/>
            <person name="Liu B."/>
            <person name="Min J."/>
            <person name="Huang Y."/>
            <person name="Wu H."/>
            <person name="Li Z."/>
            <person name="Zhang Y."/>
            <person name="Yin Y."/>
            <person name="Song W."/>
            <person name="Jiang J."/>
            <person name="Jackson S.A."/>
            <person name="Wing R.A."/>
            <person name="Wang J."/>
            <person name="Chen M."/>
        </authorList>
    </citation>
    <scope>NUCLEOTIDE SEQUENCE [LARGE SCALE GENOMIC DNA]</scope>
    <source>
        <strain evidence="1">cv. IRGC 101232</strain>
    </source>
</reference>
<name>J3LVC9_ORYBR</name>
<keyword evidence="2" id="KW-1185">Reference proteome</keyword>
<proteinExistence type="predicted"/>
<dbReference type="AlphaFoldDB" id="J3LVC9"/>